<proteinExistence type="predicted"/>
<dbReference type="KEGG" id="ccot:CCAX7_19110"/>
<dbReference type="RefSeq" id="WP_119324671.1">
    <property type="nucleotide sequence ID" value="NZ_AP025739.1"/>
</dbReference>
<sequence>MTILSPPALSACGVALEMTPETFGELRDANDSLGDGAALRRRMQEDGYLLLRGVLDPSEILAARKYITDNLAEEGFLDSAFPSIDSVARPGADVMFRPDLALKNAALHQVLYSGAMMEIFARYFGEPVRHYDFTWLRATPPGRSVPAHCDIVYMGRGTFDVLTAWTPLGDIAIDGGALMILEGSHRKREQNEEYLRRDVDSYCANGPHAAQIESGEMGWEWDGALDHDAAALRRRLGGRWLSSQYQIGDVLIFTMATVHGSLDNFSNKIRLSSDSRYQKASEPADERWIGPNPIGHGLAGKRGRIC</sequence>
<dbReference type="PANTHER" id="PTHR40128:SF1">
    <property type="entry name" value="PHYTANOYL-COA HYDROXYLASE"/>
    <property type="match status" value="1"/>
</dbReference>
<dbReference type="GO" id="GO:0016706">
    <property type="term" value="F:2-oxoglutarate-dependent dioxygenase activity"/>
    <property type="evidence" value="ECO:0007669"/>
    <property type="project" value="UniProtKB-ARBA"/>
</dbReference>
<dbReference type="AlphaFoldDB" id="A0A402D5B7"/>
<dbReference type="InterPro" id="IPR008775">
    <property type="entry name" value="Phytyl_CoA_dOase-like"/>
</dbReference>
<dbReference type="Gene3D" id="2.60.120.620">
    <property type="entry name" value="q2cbj1_9rhob like domain"/>
    <property type="match status" value="1"/>
</dbReference>
<accession>A0A402D5B7</accession>
<reference evidence="1 2" key="1">
    <citation type="journal article" date="2019" name="Int. J. Syst. Evol. Microbiol.">
        <title>Capsulimonas corticalis gen. nov., sp. nov., an aerobic capsulated bacterium, of a novel bacterial order, Capsulimonadales ord. nov., of the class Armatimonadia of the phylum Armatimonadetes.</title>
        <authorList>
            <person name="Li J."/>
            <person name="Kudo C."/>
            <person name="Tonouchi A."/>
        </authorList>
    </citation>
    <scope>NUCLEOTIDE SEQUENCE [LARGE SCALE GENOMIC DNA]</scope>
    <source>
        <strain evidence="1 2">AX-7</strain>
    </source>
</reference>
<keyword evidence="2" id="KW-1185">Reference proteome</keyword>
<dbReference type="PANTHER" id="PTHR40128">
    <property type="entry name" value="EXPRESSED PROTEIN"/>
    <property type="match status" value="1"/>
</dbReference>
<protein>
    <submittedName>
        <fullName evidence="1">Uncharacterized protein</fullName>
    </submittedName>
</protein>
<dbReference type="Pfam" id="PF05721">
    <property type="entry name" value="PhyH"/>
    <property type="match status" value="1"/>
</dbReference>
<dbReference type="EMBL" id="AP025739">
    <property type="protein sequence ID" value="BDI29860.1"/>
    <property type="molecule type" value="Genomic_DNA"/>
</dbReference>
<organism evidence="1 2">
    <name type="scientific">Capsulimonas corticalis</name>
    <dbReference type="NCBI Taxonomy" id="2219043"/>
    <lineage>
        <taxon>Bacteria</taxon>
        <taxon>Bacillati</taxon>
        <taxon>Armatimonadota</taxon>
        <taxon>Armatimonadia</taxon>
        <taxon>Capsulimonadales</taxon>
        <taxon>Capsulimonadaceae</taxon>
        <taxon>Capsulimonas</taxon>
    </lineage>
</organism>
<dbReference type="Proteomes" id="UP000287394">
    <property type="component" value="Chromosome"/>
</dbReference>
<dbReference type="OrthoDB" id="183023at2"/>
<evidence type="ECO:0000313" key="1">
    <source>
        <dbReference type="EMBL" id="BDI29860.1"/>
    </source>
</evidence>
<evidence type="ECO:0000313" key="2">
    <source>
        <dbReference type="Proteomes" id="UP000287394"/>
    </source>
</evidence>
<name>A0A402D5B7_9BACT</name>
<dbReference type="SUPFAM" id="SSF51197">
    <property type="entry name" value="Clavaminate synthase-like"/>
    <property type="match status" value="1"/>
</dbReference>
<gene>
    <name evidence="1" type="ORF">CCAX7_19110</name>
</gene>